<dbReference type="Gene3D" id="1.10.10.10">
    <property type="entry name" value="Winged helix-like DNA-binding domain superfamily/Winged helix DNA-binding domain"/>
    <property type="match status" value="1"/>
</dbReference>
<dbReference type="InterPro" id="IPR036390">
    <property type="entry name" value="WH_DNA-bd_sf"/>
</dbReference>
<dbReference type="PROSITE" id="PS50995">
    <property type="entry name" value="HTH_MARR_2"/>
    <property type="match status" value="1"/>
</dbReference>
<dbReference type="InterPro" id="IPR023187">
    <property type="entry name" value="Tscrpt_reg_MarR-type_CS"/>
</dbReference>
<dbReference type="RefSeq" id="WP_196604231.1">
    <property type="nucleotide sequence ID" value="NZ_CP116940.1"/>
</dbReference>
<gene>
    <name evidence="5" type="ORF">J2S01_001676</name>
</gene>
<sequence length="144" mass="16677">MPDEKKISDSFLEVLFLMQHSILRHIPLPIPVNQFAIMIILGDEGSMTFSEIGERLSIIKQQLSPLIDRLENDGLVKRFPDTKDRRRVRIKTTAKGRKFVTDHQQMIKLRLETTLVTLSEEEIKEFDNALKTLVNLFGKISMLQ</sequence>
<reference evidence="5 6" key="1">
    <citation type="submission" date="2023-07" db="EMBL/GenBank/DDBJ databases">
        <title>Genomic Encyclopedia of Type Strains, Phase IV (KMG-IV): sequencing the most valuable type-strain genomes for metagenomic binning, comparative biology and taxonomic classification.</title>
        <authorList>
            <person name="Goeker M."/>
        </authorList>
    </citation>
    <scope>NUCLEOTIDE SEQUENCE [LARGE SCALE GENOMIC DNA]</scope>
    <source>
        <strain evidence="5 6">DSM 16980</strain>
    </source>
</reference>
<dbReference type="EMBL" id="JAUSUE010000011">
    <property type="protein sequence ID" value="MDQ0203956.1"/>
    <property type="molecule type" value="Genomic_DNA"/>
</dbReference>
<evidence type="ECO:0000313" key="6">
    <source>
        <dbReference type="Proteomes" id="UP001239167"/>
    </source>
</evidence>
<keyword evidence="3" id="KW-0804">Transcription</keyword>
<dbReference type="PANTHER" id="PTHR42756">
    <property type="entry name" value="TRANSCRIPTIONAL REGULATOR, MARR"/>
    <property type="match status" value="1"/>
</dbReference>
<dbReference type="PRINTS" id="PR00598">
    <property type="entry name" value="HTHMARR"/>
</dbReference>
<dbReference type="SMART" id="SM00347">
    <property type="entry name" value="HTH_MARR"/>
    <property type="match status" value="1"/>
</dbReference>
<evidence type="ECO:0000313" key="5">
    <source>
        <dbReference type="EMBL" id="MDQ0203956.1"/>
    </source>
</evidence>
<feature type="domain" description="HTH marR-type" evidence="4">
    <location>
        <begin position="8"/>
        <end position="135"/>
    </location>
</feature>
<keyword evidence="2 5" id="KW-0238">DNA-binding</keyword>
<evidence type="ECO:0000256" key="1">
    <source>
        <dbReference type="ARBA" id="ARBA00023015"/>
    </source>
</evidence>
<organism evidence="5 6">
    <name type="scientific">Pectinatus haikarae</name>
    <dbReference type="NCBI Taxonomy" id="349096"/>
    <lineage>
        <taxon>Bacteria</taxon>
        <taxon>Bacillati</taxon>
        <taxon>Bacillota</taxon>
        <taxon>Negativicutes</taxon>
        <taxon>Selenomonadales</taxon>
        <taxon>Selenomonadaceae</taxon>
        <taxon>Pectinatus</taxon>
    </lineage>
</organism>
<keyword evidence="1" id="KW-0805">Transcription regulation</keyword>
<dbReference type="PANTHER" id="PTHR42756:SF1">
    <property type="entry name" value="TRANSCRIPTIONAL REPRESSOR OF EMRAB OPERON"/>
    <property type="match status" value="1"/>
</dbReference>
<proteinExistence type="predicted"/>
<dbReference type="Proteomes" id="UP001239167">
    <property type="component" value="Unassembled WGS sequence"/>
</dbReference>
<dbReference type="InterPro" id="IPR000835">
    <property type="entry name" value="HTH_MarR-typ"/>
</dbReference>
<evidence type="ECO:0000259" key="4">
    <source>
        <dbReference type="PROSITE" id="PS50995"/>
    </source>
</evidence>
<protein>
    <submittedName>
        <fullName evidence="5">DNA-binding MarR family transcriptional regulator</fullName>
    </submittedName>
</protein>
<dbReference type="Pfam" id="PF01047">
    <property type="entry name" value="MarR"/>
    <property type="match status" value="1"/>
</dbReference>
<keyword evidence="6" id="KW-1185">Reference proteome</keyword>
<dbReference type="InterPro" id="IPR036388">
    <property type="entry name" value="WH-like_DNA-bd_sf"/>
</dbReference>
<evidence type="ECO:0000256" key="3">
    <source>
        <dbReference type="ARBA" id="ARBA00023163"/>
    </source>
</evidence>
<comment type="caution">
    <text evidence="5">The sequence shown here is derived from an EMBL/GenBank/DDBJ whole genome shotgun (WGS) entry which is preliminary data.</text>
</comment>
<evidence type="ECO:0000256" key="2">
    <source>
        <dbReference type="ARBA" id="ARBA00023125"/>
    </source>
</evidence>
<dbReference type="SUPFAM" id="SSF46785">
    <property type="entry name" value="Winged helix' DNA-binding domain"/>
    <property type="match status" value="1"/>
</dbReference>
<name>A0ABT9Y8U9_9FIRM</name>
<dbReference type="GO" id="GO:0003677">
    <property type="term" value="F:DNA binding"/>
    <property type="evidence" value="ECO:0007669"/>
    <property type="project" value="UniProtKB-KW"/>
</dbReference>
<accession>A0ABT9Y8U9</accession>
<dbReference type="PROSITE" id="PS01117">
    <property type="entry name" value="HTH_MARR_1"/>
    <property type="match status" value="1"/>
</dbReference>